<dbReference type="EMBL" id="KB097144">
    <property type="protein sequence ID" value="ESN98411.1"/>
    <property type="molecule type" value="Genomic_DNA"/>
</dbReference>
<dbReference type="Proteomes" id="UP000015101">
    <property type="component" value="Unassembled WGS sequence"/>
</dbReference>
<accession>T1FB00</accession>
<dbReference type="KEGG" id="hro:HELRODRAFT_176879"/>
<dbReference type="EnsemblMetazoa" id="HelroT176879">
    <property type="protein sequence ID" value="HelroP176879"/>
    <property type="gene ID" value="HelroG176879"/>
</dbReference>
<evidence type="ECO:0000313" key="1">
    <source>
        <dbReference type="EMBL" id="ESN98411.1"/>
    </source>
</evidence>
<gene>
    <name evidence="2" type="primary">20205999</name>
    <name evidence="1" type="ORF">HELRODRAFT_176879</name>
</gene>
<dbReference type="InParanoid" id="T1FB00"/>
<dbReference type="GeneID" id="20205999"/>
<evidence type="ECO:0000313" key="3">
    <source>
        <dbReference type="Proteomes" id="UP000015101"/>
    </source>
</evidence>
<dbReference type="HOGENOM" id="CLU_1760784_0_0_1"/>
<dbReference type="AlphaFoldDB" id="T1FB00"/>
<reference evidence="1 3" key="2">
    <citation type="journal article" date="2013" name="Nature">
        <title>Insights into bilaterian evolution from three spiralian genomes.</title>
        <authorList>
            <person name="Simakov O."/>
            <person name="Marletaz F."/>
            <person name="Cho S.J."/>
            <person name="Edsinger-Gonzales E."/>
            <person name="Havlak P."/>
            <person name="Hellsten U."/>
            <person name="Kuo D.H."/>
            <person name="Larsson T."/>
            <person name="Lv J."/>
            <person name="Arendt D."/>
            <person name="Savage R."/>
            <person name="Osoegawa K."/>
            <person name="de Jong P."/>
            <person name="Grimwood J."/>
            <person name="Chapman J.A."/>
            <person name="Shapiro H."/>
            <person name="Aerts A."/>
            <person name="Otillar R.P."/>
            <person name="Terry A.Y."/>
            <person name="Boore J.L."/>
            <person name="Grigoriev I.V."/>
            <person name="Lindberg D.R."/>
            <person name="Seaver E.C."/>
            <person name="Weisblat D.A."/>
            <person name="Putnam N.H."/>
            <person name="Rokhsar D.S."/>
        </authorList>
    </citation>
    <scope>NUCLEOTIDE SEQUENCE</scope>
</reference>
<evidence type="ECO:0000313" key="2">
    <source>
        <dbReference type="EnsemblMetazoa" id="HelroP176879"/>
    </source>
</evidence>
<protein>
    <submittedName>
        <fullName evidence="1 2">Uncharacterized protein</fullName>
    </submittedName>
</protein>
<proteinExistence type="predicted"/>
<organism evidence="2 3">
    <name type="scientific">Helobdella robusta</name>
    <name type="common">Californian leech</name>
    <dbReference type="NCBI Taxonomy" id="6412"/>
    <lineage>
        <taxon>Eukaryota</taxon>
        <taxon>Metazoa</taxon>
        <taxon>Spiralia</taxon>
        <taxon>Lophotrochozoa</taxon>
        <taxon>Annelida</taxon>
        <taxon>Clitellata</taxon>
        <taxon>Hirudinea</taxon>
        <taxon>Rhynchobdellida</taxon>
        <taxon>Glossiphoniidae</taxon>
        <taxon>Helobdella</taxon>
    </lineage>
</organism>
<name>T1FB00_HELRO</name>
<dbReference type="CTD" id="20205999"/>
<reference evidence="2" key="3">
    <citation type="submission" date="2015-06" db="UniProtKB">
        <authorList>
            <consortium name="EnsemblMetazoa"/>
        </authorList>
    </citation>
    <scope>IDENTIFICATION</scope>
</reference>
<dbReference type="RefSeq" id="XP_009023374.1">
    <property type="nucleotide sequence ID" value="XM_009025126.1"/>
</dbReference>
<sequence length="148" mass="17016">MSGHRIHQYLSMLHVQRFNSPNFQYNWTHPLHLSNQDDAPGLFIMTVKWLEELLSTCCHYLSAKQSVPVPQNVKPLNGFLLILLEHNVIRSHLQIRRPMLFLELLTMFAQGLLFTDTICDIPSHVPDFFIITCNCSAGIFSPQQVAVE</sequence>
<dbReference type="EMBL" id="AMQM01005870">
    <property type="status" value="NOT_ANNOTATED_CDS"/>
    <property type="molecule type" value="Genomic_DNA"/>
</dbReference>
<keyword evidence="3" id="KW-1185">Reference proteome</keyword>
<reference evidence="3" key="1">
    <citation type="submission" date="2012-12" db="EMBL/GenBank/DDBJ databases">
        <authorList>
            <person name="Hellsten U."/>
            <person name="Grimwood J."/>
            <person name="Chapman J.A."/>
            <person name="Shapiro H."/>
            <person name="Aerts A."/>
            <person name="Otillar R.P."/>
            <person name="Terry A.Y."/>
            <person name="Boore J.L."/>
            <person name="Simakov O."/>
            <person name="Marletaz F."/>
            <person name="Cho S.-J."/>
            <person name="Edsinger-Gonzales E."/>
            <person name="Havlak P."/>
            <person name="Kuo D.-H."/>
            <person name="Larsson T."/>
            <person name="Lv J."/>
            <person name="Arendt D."/>
            <person name="Savage R."/>
            <person name="Osoegawa K."/>
            <person name="de Jong P."/>
            <person name="Lindberg D.R."/>
            <person name="Seaver E.C."/>
            <person name="Weisblat D.A."/>
            <person name="Putnam N.H."/>
            <person name="Grigoriev I.V."/>
            <person name="Rokhsar D.S."/>
        </authorList>
    </citation>
    <scope>NUCLEOTIDE SEQUENCE</scope>
</reference>